<protein>
    <submittedName>
        <fullName evidence="2">Uncharacterized protein</fullName>
    </submittedName>
</protein>
<dbReference type="Proteomes" id="UP000799118">
    <property type="component" value="Unassembled WGS sequence"/>
</dbReference>
<dbReference type="AlphaFoldDB" id="A0A6A4HFE3"/>
<reference evidence="2" key="1">
    <citation type="journal article" date="2019" name="Environ. Microbiol.">
        <title>Fungal ecological strategies reflected in gene transcription - a case study of two litter decomposers.</title>
        <authorList>
            <person name="Barbi F."/>
            <person name="Kohler A."/>
            <person name="Barry K."/>
            <person name="Baskaran P."/>
            <person name="Daum C."/>
            <person name="Fauchery L."/>
            <person name="Ihrmark K."/>
            <person name="Kuo A."/>
            <person name="LaButti K."/>
            <person name="Lipzen A."/>
            <person name="Morin E."/>
            <person name="Grigoriev I.V."/>
            <person name="Henrissat B."/>
            <person name="Lindahl B."/>
            <person name="Martin F."/>
        </authorList>
    </citation>
    <scope>NUCLEOTIDE SEQUENCE</scope>
    <source>
        <strain evidence="2">JB14</strain>
    </source>
</reference>
<gene>
    <name evidence="2" type="ORF">BT96DRAFT_977447</name>
</gene>
<feature type="compositionally biased region" description="Low complexity" evidence="1">
    <location>
        <begin position="1"/>
        <end position="18"/>
    </location>
</feature>
<keyword evidence="3" id="KW-1185">Reference proteome</keyword>
<organism evidence="2 3">
    <name type="scientific">Gymnopus androsaceus JB14</name>
    <dbReference type="NCBI Taxonomy" id="1447944"/>
    <lineage>
        <taxon>Eukaryota</taxon>
        <taxon>Fungi</taxon>
        <taxon>Dikarya</taxon>
        <taxon>Basidiomycota</taxon>
        <taxon>Agaricomycotina</taxon>
        <taxon>Agaricomycetes</taxon>
        <taxon>Agaricomycetidae</taxon>
        <taxon>Agaricales</taxon>
        <taxon>Marasmiineae</taxon>
        <taxon>Omphalotaceae</taxon>
        <taxon>Gymnopus</taxon>
    </lineage>
</organism>
<sequence length="146" mass="16445">MPSITSRAASRKNSQSQSKRSHSHESLSDQPQNLLRPVSPEELESWSDGGDSESTLSEPLPEDLDEPWPFTFHTGQAVWIRTSGGNWHSGRVSSETTRKGNTREKEGLFYPVKFDGKLRKYFAPLNGEIKPDTPHTRRLLKAAGWL</sequence>
<evidence type="ECO:0000313" key="2">
    <source>
        <dbReference type="EMBL" id="KAE9396530.1"/>
    </source>
</evidence>
<feature type="compositionally biased region" description="Polar residues" evidence="1">
    <location>
        <begin position="83"/>
        <end position="95"/>
    </location>
</feature>
<dbReference type="EMBL" id="ML769512">
    <property type="protein sequence ID" value="KAE9396530.1"/>
    <property type="molecule type" value="Genomic_DNA"/>
</dbReference>
<feature type="region of interest" description="Disordered" evidence="1">
    <location>
        <begin position="1"/>
        <end position="69"/>
    </location>
</feature>
<dbReference type="OrthoDB" id="3205170at2759"/>
<accession>A0A6A4HFE3</accession>
<name>A0A6A4HFE3_9AGAR</name>
<evidence type="ECO:0000256" key="1">
    <source>
        <dbReference type="SAM" id="MobiDB-lite"/>
    </source>
</evidence>
<proteinExistence type="predicted"/>
<feature type="region of interest" description="Disordered" evidence="1">
    <location>
        <begin position="83"/>
        <end position="104"/>
    </location>
</feature>
<evidence type="ECO:0000313" key="3">
    <source>
        <dbReference type="Proteomes" id="UP000799118"/>
    </source>
</evidence>